<evidence type="ECO:0000256" key="1">
    <source>
        <dbReference type="SAM" id="SignalP"/>
    </source>
</evidence>
<accession>A0A6A6EH60</accession>
<dbReference type="Proteomes" id="UP000800200">
    <property type="component" value="Unassembled WGS sequence"/>
</dbReference>
<dbReference type="AlphaFoldDB" id="A0A6A6EH60"/>
<sequence>MKTFAAATLLSLFAVSTALPTEKVEARTPGNVKICTGANYTGECITVSAPFNQCQKLSAPYLENVGSFKPDAGAFCRITYTADSCTPHGDAFIDPTPGAPDLHHFDDPATGQNIDAGSKMTSFLCQECTGCS</sequence>
<dbReference type="OrthoDB" id="2910287at2759"/>
<protein>
    <submittedName>
        <fullName evidence="2">Uncharacterized protein</fullName>
    </submittedName>
</protein>
<keyword evidence="3" id="KW-1185">Reference proteome</keyword>
<reference evidence="2" key="1">
    <citation type="journal article" date="2020" name="Stud. Mycol.">
        <title>101 Dothideomycetes genomes: a test case for predicting lifestyles and emergence of pathogens.</title>
        <authorList>
            <person name="Haridas S."/>
            <person name="Albert R."/>
            <person name="Binder M."/>
            <person name="Bloem J."/>
            <person name="Labutti K."/>
            <person name="Salamov A."/>
            <person name="Andreopoulos B."/>
            <person name="Baker S."/>
            <person name="Barry K."/>
            <person name="Bills G."/>
            <person name="Bluhm B."/>
            <person name="Cannon C."/>
            <person name="Castanera R."/>
            <person name="Culley D."/>
            <person name="Daum C."/>
            <person name="Ezra D."/>
            <person name="Gonzalez J."/>
            <person name="Henrissat B."/>
            <person name="Kuo A."/>
            <person name="Liang C."/>
            <person name="Lipzen A."/>
            <person name="Lutzoni F."/>
            <person name="Magnuson J."/>
            <person name="Mondo S."/>
            <person name="Nolan M."/>
            <person name="Ohm R."/>
            <person name="Pangilinan J."/>
            <person name="Park H.-J."/>
            <person name="Ramirez L."/>
            <person name="Alfaro M."/>
            <person name="Sun H."/>
            <person name="Tritt A."/>
            <person name="Yoshinaga Y."/>
            <person name="Zwiers L.-H."/>
            <person name="Turgeon B."/>
            <person name="Goodwin S."/>
            <person name="Spatafora J."/>
            <person name="Crous P."/>
            <person name="Grigoriev I."/>
        </authorList>
    </citation>
    <scope>NUCLEOTIDE SEQUENCE</scope>
    <source>
        <strain evidence="2">CBS 207.26</strain>
    </source>
</reference>
<name>A0A6A6EH60_9PEZI</name>
<proteinExistence type="predicted"/>
<keyword evidence="1" id="KW-0732">Signal</keyword>
<evidence type="ECO:0000313" key="3">
    <source>
        <dbReference type="Proteomes" id="UP000800200"/>
    </source>
</evidence>
<dbReference type="EMBL" id="ML994617">
    <property type="protein sequence ID" value="KAF2191387.1"/>
    <property type="molecule type" value="Genomic_DNA"/>
</dbReference>
<evidence type="ECO:0000313" key="2">
    <source>
        <dbReference type="EMBL" id="KAF2191387.1"/>
    </source>
</evidence>
<feature type="chain" id="PRO_5025456240" evidence="1">
    <location>
        <begin position="19"/>
        <end position="132"/>
    </location>
</feature>
<organism evidence="2 3">
    <name type="scientific">Zopfia rhizophila CBS 207.26</name>
    <dbReference type="NCBI Taxonomy" id="1314779"/>
    <lineage>
        <taxon>Eukaryota</taxon>
        <taxon>Fungi</taxon>
        <taxon>Dikarya</taxon>
        <taxon>Ascomycota</taxon>
        <taxon>Pezizomycotina</taxon>
        <taxon>Dothideomycetes</taxon>
        <taxon>Dothideomycetes incertae sedis</taxon>
        <taxon>Zopfiaceae</taxon>
        <taxon>Zopfia</taxon>
    </lineage>
</organism>
<gene>
    <name evidence="2" type="ORF">K469DRAFT_656235</name>
</gene>
<feature type="signal peptide" evidence="1">
    <location>
        <begin position="1"/>
        <end position="18"/>
    </location>
</feature>